<dbReference type="RefSeq" id="WP_183214897.1">
    <property type="nucleotide sequence ID" value="NZ_CAJFZW010000014.1"/>
</dbReference>
<evidence type="ECO:0000256" key="4">
    <source>
        <dbReference type="ARBA" id="ARBA00022692"/>
    </source>
</evidence>
<evidence type="ECO:0000313" key="9">
    <source>
        <dbReference type="Proteomes" id="UP000527324"/>
    </source>
</evidence>
<feature type="compositionally biased region" description="Pro residues" evidence="7">
    <location>
        <begin position="1"/>
        <end position="12"/>
    </location>
</feature>
<name>A0A7W9F947_9CAUL</name>
<keyword evidence="6" id="KW-0472">Membrane</keyword>
<comment type="subcellular location">
    <subcellularLocation>
        <location evidence="1">Cell membrane</location>
        <topology evidence="1">Single-pass membrane protein</topology>
    </subcellularLocation>
</comment>
<dbReference type="CDD" id="cd16429">
    <property type="entry name" value="VirB10"/>
    <property type="match status" value="1"/>
</dbReference>
<evidence type="ECO:0000256" key="6">
    <source>
        <dbReference type="ARBA" id="ARBA00023136"/>
    </source>
</evidence>
<keyword evidence="5" id="KW-1133">Transmembrane helix</keyword>
<evidence type="ECO:0000256" key="1">
    <source>
        <dbReference type="ARBA" id="ARBA00004162"/>
    </source>
</evidence>
<evidence type="ECO:0000256" key="7">
    <source>
        <dbReference type="SAM" id="MobiDB-lite"/>
    </source>
</evidence>
<dbReference type="Pfam" id="PF03743">
    <property type="entry name" value="TrbI"/>
    <property type="match status" value="1"/>
</dbReference>
<feature type="region of interest" description="Disordered" evidence="7">
    <location>
        <begin position="61"/>
        <end position="131"/>
    </location>
</feature>
<comment type="caution">
    <text evidence="8">The sequence shown here is derived from an EMBL/GenBank/DDBJ whole genome shotgun (WGS) entry which is preliminary data.</text>
</comment>
<organism evidence="8 9">
    <name type="scientific">Brevundimonas aurantiaca</name>
    <dbReference type="NCBI Taxonomy" id="74316"/>
    <lineage>
        <taxon>Bacteria</taxon>
        <taxon>Pseudomonadati</taxon>
        <taxon>Pseudomonadota</taxon>
        <taxon>Alphaproteobacteria</taxon>
        <taxon>Caulobacterales</taxon>
        <taxon>Caulobacteraceae</taxon>
        <taxon>Brevundimonas</taxon>
    </lineage>
</organism>
<dbReference type="AlphaFoldDB" id="A0A7W9F947"/>
<comment type="similarity">
    <text evidence="2">Belongs to the TrbI/VirB10 family.</text>
</comment>
<dbReference type="Proteomes" id="UP000527324">
    <property type="component" value="Unassembled WGS sequence"/>
</dbReference>
<evidence type="ECO:0000256" key="5">
    <source>
        <dbReference type="ARBA" id="ARBA00022989"/>
    </source>
</evidence>
<dbReference type="GO" id="GO:0005886">
    <property type="term" value="C:plasma membrane"/>
    <property type="evidence" value="ECO:0007669"/>
    <property type="project" value="UniProtKB-SubCell"/>
</dbReference>
<keyword evidence="9" id="KW-1185">Reference proteome</keyword>
<protein>
    <submittedName>
        <fullName evidence="8">Type IV secretion system protein VirB10</fullName>
    </submittedName>
</protein>
<reference evidence="8 9" key="1">
    <citation type="submission" date="2020-08" db="EMBL/GenBank/DDBJ databases">
        <title>Genomic Encyclopedia of Type Strains, Phase IV (KMG-IV): sequencing the most valuable type-strain genomes for metagenomic binning, comparative biology and taxonomic classification.</title>
        <authorList>
            <person name="Goeker M."/>
        </authorList>
    </citation>
    <scope>NUCLEOTIDE SEQUENCE [LARGE SCALE GENOMIC DNA]</scope>
    <source>
        <strain evidence="8 9">DSM 4731</strain>
    </source>
</reference>
<accession>A0A7W9F947</accession>
<sequence length="378" mass="39201">MTADSPTPPLAPEPRDSPIAQDRGVSPIAGRIGGRQGRMITLAALAAGCGVFLFATWDRGDARDRDNPAEDTPPRQLAPFEPARRPEPPLLETADADPDAPLLGDEGEVVPAIGPTEPDARSSGPTAAEQRQALAESARRAPVLAYSRPGAMAPDRALVASSGQVVAPQAGADHALDQLRRISPIGQARAGRLPDRNLLITAGSSLPCVLQTAMDSATPGYVSCLISRDVYSENGAVVLLERGTRVLGEYRGALEPGRGRLFVLWTRAVTPGGVAIALASPAADALGRSGFDGAIDTRFWDRFGGALLLSIVDDAAYAAAGGGQGLQSTARVPSDAASVALQGSIGIPPTLRKAQGSEVSIFVAQDLNFADVYGLRPR</sequence>
<dbReference type="InterPro" id="IPR005498">
    <property type="entry name" value="T4SS_VirB10/TraB/TrbI"/>
</dbReference>
<evidence type="ECO:0000313" key="8">
    <source>
        <dbReference type="EMBL" id="MBB5738599.1"/>
    </source>
</evidence>
<dbReference type="NCBIfam" id="NF038091">
    <property type="entry name" value="T4SS_VirB10"/>
    <property type="match status" value="1"/>
</dbReference>
<dbReference type="EMBL" id="JACHOQ010000001">
    <property type="protein sequence ID" value="MBB5738599.1"/>
    <property type="molecule type" value="Genomic_DNA"/>
</dbReference>
<gene>
    <name evidence="8" type="ORF">GGQ93_000290</name>
</gene>
<evidence type="ECO:0000256" key="2">
    <source>
        <dbReference type="ARBA" id="ARBA00010265"/>
    </source>
</evidence>
<keyword evidence="3" id="KW-1003">Cell membrane</keyword>
<dbReference type="Gene3D" id="2.40.128.260">
    <property type="entry name" value="Type IV secretion system, VirB10/TraB/TrbI"/>
    <property type="match status" value="2"/>
</dbReference>
<dbReference type="InterPro" id="IPR047695">
    <property type="entry name" value="T4SS_VirB10/PtlG"/>
</dbReference>
<proteinExistence type="inferred from homology"/>
<dbReference type="InterPro" id="IPR042217">
    <property type="entry name" value="T4SS_VirB10/TrbI"/>
</dbReference>
<keyword evidence="4" id="KW-0812">Transmembrane</keyword>
<evidence type="ECO:0000256" key="3">
    <source>
        <dbReference type="ARBA" id="ARBA00022475"/>
    </source>
</evidence>
<feature type="region of interest" description="Disordered" evidence="7">
    <location>
        <begin position="1"/>
        <end position="30"/>
    </location>
</feature>